<evidence type="ECO:0000256" key="4">
    <source>
        <dbReference type="ARBA" id="ARBA00022692"/>
    </source>
</evidence>
<proteinExistence type="inferred from homology"/>
<protein>
    <submittedName>
        <fullName evidence="10">Peptide/nickel transport system permease protein</fullName>
    </submittedName>
</protein>
<evidence type="ECO:0000256" key="1">
    <source>
        <dbReference type="ARBA" id="ARBA00004651"/>
    </source>
</evidence>
<evidence type="ECO:0000313" key="10">
    <source>
        <dbReference type="EMBL" id="TCK57774.1"/>
    </source>
</evidence>
<dbReference type="InterPro" id="IPR000515">
    <property type="entry name" value="MetI-like"/>
</dbReference>
<evidence type="ECO:0000256" key="6">
    <source>
        <dbReference type="ARBA" id="ARBA00023136"/>
    </source>
</evidence>
<dbReference type="GO" id="GO:0005886">
    <property type="term" value="C:plasma membrane"/>
    <property type="evidence" value="ECO:0007669"/>
    <property type="project" value="UniProtKB-SubCell"/>
</dbReference>
<dbReference type="RefSeq" id="WP_131912318.1">
    <property type="nucleotide sequence ID" value="NZ_OU594967.1"/>
</dbReference>
<feature type="transmembrane region" description="Helical" evidence="8">
    <location>
        <begin position="95"/>
        <end position="119"/>
    </location>
</feature>
<dbReference type="SUPFAM" id="SSF161098">
    <property type="entry name" value="MetI-like"/>
    <property type="match status" value="1"/>
</dbReference>
<dbReference type="Pfam" id="PF19300">
    <property type="entry name" value="BPD_transp_1_N"/>
    <property type="match status" value="1"/>
</dbReference>
<dbReference type="EMBL" id="SMGD01000012">
    <property type="protein sequence ID" value="TCK57774.1"/>
    <property type="molecule type" value="Genomic_DNA"/>
</dbReference>
<keyword evidence="2 8" id="KW-0813">Transport</keyword>
<keyword evidence="6 8" id="KW-0472">Membrane</keyword>
<dbReference type="GO" id="GO:0055085">
    <property type="term" value="P:transmembrane transport"/>
    <property type="evidence" value="ECO:0007669"/>
    <property type="project" value="InterPro"/>
</dbReference>
<gene>
    <name evidence="10" type="ORF">EV690_1470</name>
</gene>
<dbReference type="InterPro" id="IPR035906">
    <property type="entry name" value="MetI-like_sf"/>
</dbReference>
<feature type="transmembrane region" description="Helical" evidence="8">
    <location>
        <begin position="282"/>
        <end position="305"/>
    </location>
</feature>
<keyword evidence="5 8" id="KW-1133">Transmembrane helix</keyword>
<evidence type="ECO:0000256" key="3">
    <source>
        <dbReference type="ARBA" id="ARBA00022475"/>
    </source>
</evidence>
<evidence type="ECO:0000256" key="2">
    <source>
        <dbReference type="ARBA" id="ARBA00022448"/>
    </source>
</evidence>
<feature type="transmembrane region" description="Helical" evidence="8">
    <location>
        <begin position="179"/>
        <end position="201"/>
    </location>
</feature>
<evidence type="ECO:0000313" key="11">
    <source>
        <dbReference type="Proteomes" id="UP000295565"/>
    </source>
</evidence>
<dbReference type="Gene3D" id="1.10.3720.10">
    <property type="entry name" value="MetI-like"/>
    <property type="match status" value="1"/>
</dbReference>
<sequence>MGRYIFTRLLYAVPVILGITVIVFIIMALIPGNPATAILGAYATPDNIARINQELGLNKPLVSQYFIWLDNLLHGDWGRSYALNRPVLSEVLEHFNATMILSGSAFVLCSVFGILVGVISAAKQFSVVDKFLTFIVLIGISIPSFFLGMLMILFFAIDLRWFPVSGMYSLYGGGGLTDLLSHLCMPALSLAVVAAGVVARLSRSAMLEVLRQDYIRTARAKGVSEYRVVCKHAFRSAIVNIVPILGIQAGFVLSGAVYIETVFQWPGIGRMLVEAILQRDVLLVQGGVVFVAVCYVLFNIIVDVIQTWLDPRIRS</sequence>
<dbReference type="CDD" id="cd06261">
    <property type="entry name" value="TM_PBP2"/>
    <property type="match status" value="1"/>
</dbReference>
<organism evidence="10 11">
    <name type="scientific">Celerinatantimonas diazotrophica</name>
    <dbReference type="NCBI Taxonomy" id="412034"/>
    <lineage>
        <taxon>Bacteria</taxon>
        <taxon>Pseudomonadati</taxon>
        <taxon>Pseudomonadota</taxon>
        <taxon>Gammaproteobacteria</taxon>
        <taxon>Celerinatantimonadaceae</taxon>
        <taxon>Celerinatantimonas</taxon>
    </lineage>
</organism>
<feature type="transmembrane region" description="Helical" evidence="8">
    <location>
        <begin position="9"/>
        <end position="30"/>
    </location>
</feature>
<feature type="domain" description="ABC transmembrane type-1" evidence="9">
    <location>
        <begin position="95"/>
        <end position="306"/>
    </location>
</feature>
<dbReference type="Pfam" id="PF00528">
    <property type="entry name" value="BPD_transp_1"/>
    <property type="match status" value="1"/>
</dbReference>
<comment type="similarity">
    <text evidence="7">Belongs to the binding-protein-dependent transport system permease family. OppBC subfamily.</text>
</comment>
<comment type="subcellular location">
    <subcellularLocation>
        <location evidence="1 8">Cell membrane</location>
        <topology evidence="1 8">Multi-pass membrane protein</topology>
    </subcellularLocation>
</comment>
<reference evidence="10 11" key="1">
    <citation type="submission" date="2019-03" db="EMBL/GenBank/DDBJ databases">
        <title>Genomic Encyclopedia of Type Strains, Phase IV (KMG-IV): sequencing the most valuable type-strain genomes for metagenomic binning, comparative biology and taxonomic classification.</title>
        <authorList>
            <person name="Goeker M."/>
        </authorList>
    </citation>
    <scope>NUCLEOTIDE SEQUENCE [LARGE SCALE GENOMIC DNA]</scope>
    <source>
        <strain evidence="10 11">DSM 18577</strain>
    </source>
</reference>
<keyword evidence="11" id="KW-1185">Reference proteome</keyword>
<dbReference type="AlphaFoldDB" id="A0A4R1K1C3"/>
<dbReference type="PROSITE" id="PS50928">
    <property type="entry name" value="ABC_TM1"/>
    <property type="match status" value="1"/>
</dbReference>
<dbReference type="PANTHER" id="PTHR43163">
    <property type="entry name" value="DIPEPTIDE TRANSPORT SYSTEM PERMEASE PROTEIN DPPB-RELATED"/>
    <property type="match status" value="1"/>
</dbReference>
<name>A0A4R1K1C3_9GAMM</name>
<comment type="caution">
    <text evidence="10">The sequence shown here is derived from an EMBL/GenBank/DDBJ whole genome shotgun (WGS) entry which is preliminary data.</text>
</comment>
<evidence type="ECO:0000256" key="8">
    <source>
        <dbReference type="RuleBase" id="RU363032"/>
    </source>
</evidence>
<evidence type="ECO:0000256" key="7">
    <source>
        <dbReference type="ARBA" id="ARBA00024202"/>
    </source>
</evidence>
<evidence type="ECO:0000256" key="5">
    <source>
        <dbReference type="ARBA" id="ARBA00022989"/>
    </source>
</evidence>
<evidence type="ECO:0000259" key="9">
    <source>
        <dbReference type="PROSITE" id="PS50928"/>
    </source>
</evidence>
<dbReference type="PANTHER" id="PTHR43163:SF6">
    <property type="entry name" value="DIPEPTIDE TRANSPORT SYSTEM PERMEASE PROTEIN DPPB-RELATED"/>
    <property type="match status" value="1"/>
</dbReference>
<feature type="transmembrane region" description="Helical" evidence="8">
    <location>
        <begin position="131"/>
        <end position="159"/>
    </location>
</feature>
<feature type="transmembrane region" description="Helical" evidence="8">
    <location>
        <begin position="237"/>
        <end position="259"/>
    </location>
</feature>
<keyword evidence="4 8" id="KW-0812">Transmembrane</keyword>
<accession>A0A4R1K1C3</accession>
<dbReference type="Proteomes" id="UP000295565">
    <property type="component" value="Unassembled WGS sequence"/>
</dbReference>
<keyword evidence="3" id="KW-1003">Cell membrane</keyword>
<dbReference type="InterPro" id="IPR045621">
    <property type="entry name" value="BPD_transp_1_N"/>
</dbReference>
<dbReference type="OrthoDB" id="9805855at2"/>